<evidence type="ECO:0000313" key="1">
    <source>
        <dbReference type="EMBL" id="TET44841.1"/>
    </source>
</evidence>
<organism evidence="1 2">
    <name type="scientific">candidate division TA06 bacterium</name>
    <dbReference type="NCBI Taxonomy" id="2250710"/>
    <lineage>
        <taxon>Bacteria</taxon>
        <taxon>Bacteria division TA06</taxon>
    </lineage>
</organism>
<evidence type="ECO:0000313" key="2">
    <source>
        <dbReference type="Proteomes" id="UP000315525"/>
    </source>
</evidence>
<sequence>MRKPVLFLLLTVASIAVIGFLATLDSAIASEDDTASRRAYLEKAFETANVFPGATVEDFLYPEPGEEKPLFAPQYEPWVEVFRFPIIQSLYAVGVAYNKNADEDLRYIVSTGIDPRPMFRFYDKDGEQTRTCDQQNSAGWGLRDLAYDESRDEFHGGGHQVYRRQIFLDNCRDKCDVNLPQLPNHYGTAHHEVDGGPDTVWSHYWATDFVGYAVSRPSCTFEHLGTLMSNMDRGVRYGIAIDQSGTTGEPWVLWISYQTGPGGNRLEARRRNGTVAGYQSLPGIAGGIDFTDDWEGTGKPAILYLDQGNPDHVVVLQPPETGVADVHKDERPVAFLLSQNRPNPFAQTTTISFNLPVSGHATLSIYDICGRLITTLLDEEIEVGPSSATWDGESDASGIYFYRLGWSGHSLTRKMLVVR</sequence>
<dbReference type="Proteomes" id="UP000315525">
    <property type="component" value="Unassembled WGS sequence"/>
</dbReference>
<name>A0A523URA9_UNCT6</name>
<reference evidence="1 2" key="1">
    <citation type="submission" date="2019-03" db="EMBL/GenBank/DDBJ databases">
        <title>Metabolic potential of uncultured bacteria and archaea associated with petroleum seepage in deep-sea sediments.</title>
        <authorList>
            <person name="Dong X."/>
            <person name="Hubert C."/>
        </authorList>
    </citation>
    <scope>NUCLEOTIDE SEQUENCE [LARGE SCALE GENOMIC DNA]</scope>
    <source>
        <strain evidence="1">E44_bin18</strain>
    </source>
</reference>
<dbReference type="NCBIfam" id="TIGR04183">
    <property type="entry name" value="Por_Secre_tail"/>
    <property type="match status" value="1"/>
</dbReference>
<dbReference type="InterPro" id="IPR026444">
    <property type="entry name" value="Secre_tail"/>
</dbReference>
<comment type="caution">
    <text evidence="1">The sequence shown here is derived from an EMBL/GenBank/DDBJ whole genome shotgun (WGS) entry which is preliminary data.</text>
</comment>
<protein>
    <submittedName>
        <fullName evidence="1">T9SS type A sorting domain-containing protein</fullName>
    </submittedName>
</protein>
<dbReference type="EMBL" id="SOJN01000108">
    <property type="protein sequence ID" value="TET44841.1"/>
    <property type="molecule type" value="Genomic_DNA"/>
</dbReference>
<dbReference type="Gene3D" id="2.60.40.4070">
    <property type="match status" value="1"/>
</dbReference>
<gene>
    <name evidence="1" type="ORF">E3J62_09300</name>
</gene>
<accession>A0A523URA9</accession>
<proteinExistence type="predicted"/>
<dbReference type="AlphaFoldDB" id="A0A523URA9"/>